<protein>
    <recommendedName>
        <fullName evidence="5">Cilia- and flagella-associated protein 251</fullName>
    </recommendedName>
</protein>
<dbReference type="InterPro" id="IPR036322">
    <property type="entry name" value="WD40_repeat_dom_sf"/>
</dbReference>
<keyword evidence="4" id="KW-0966">Cell projection</keyword>
<dbReference type="GO" id="GO:0031514">
    <property type="term" value="C:motile cilium"/>
    <property type="evidence" value="ECO:0007669"/>
    <property type="project" value="TreeGrafter"/>
</dbReference>
<keyword evidence="7" id="KW-1185">Reference proteome</keyword>
<dbReference type="InterPro" id="IPR050630">
    <property type="entry name" value="WD_repeat_EMAP"/>
</dbReference>
<name>A0A836F611_9HYME</name>
<dbReference type="SUPFAM" id="SSF50978">
    <property type="entry name" value="WD40 repeat-like"/>
    <property type="match status" value="1"/>
</dbReference>
<dbReference type="InterPro" id="IPR001680">
    <property type="entry name" value="WD40_rpt"/>
</dbReference>
<dbReference type="InterPro" id="IPR011992">
    <property type="entry name" value="EF-hand-dom_pair"/>
</dbReference>
<evidence type="ECO:0000256" key="4">
    <source>
        <dbReference type="ARBA" id="ARBA00023273"/>
    </source>
</evidence>
<feature type="non-terminal residue" evidence="6">
    <location>
        <position position="1037"/>
    </location>
</feature>
<dbReference type="PANTHER" id="PTHR13720:SF13">
    <property type="entry name" value="CILIA- AND FLAGELLA-ASSOCIATED PROTEIN 251"/>
    <property type="match status" value="1"/>
</dbReference>
<dbReference type="SUPFAM" id="SSF50998">
    <property type="entry name" value="Quinoprotein alcohol dehydrogenase-like"/>
    <property type="match status" value="1"/>
</dbReference>
<feature type="non-terminal residue" evidence="6">
    <location>
        <position position="1"/>
    </location>
</feature>
<dbReference type="InterPro" id="IPR015943">
    <property type="entry name" value="WD40/YVTN_repeat-like_dom_sf"/>
</dbReference>
<proteinExistence type="predicted"/>
<evidence type="ECO:0000256" key="2">
    <source>
        <dbReference type="ARBA" id="ARBA00022574"/>
    </source>
</evidence>
<reference evidence="6" key="1">
    <citation type="submission" date="2020-03" db="EMBL/GenBank/DDBJ databases">
        <title>Relaxed selection underlies rapid genomic changes in the transitions from sociality to social parasitism in ants.</title>
        <authorList>
            <person name="Bi X."/>
        </authorList>
    </citation>
    <scope>NUCLEOTIDE SEQUENCE</scope>
    <source>
        <strain evidence="6">BGI-DK2014a</strain>
        <tissue evidence="6">Whole body</tissue>
    </source>
</reference>
<accession>A0A836F611</accession>
<evidence type="ECO:0000256" key="5">
    <source>
        <dbReference type="ARBA" id="ARBA00040994"/>
    </source>
</evidence>
<dbReference type="Proteomes" id="UP000669903">
    <property type="component" value="Unassembled WGS sequence"/>
</dbReference>
<evidence type="ECO:0000256" key="1">
    <source>
        <dbReference type="ARBA" id="ARBA00004138"/>
    </source>
</evidence>
<dbReference type="SMART" id="SM00320">
    <property type="entry name" value="WD40"/>
    <property type="match status" value="9"/>
</dbReference>
<keyword evidence="3" id="KW-0677">Repeat</keyword>
<dbReference type="EMBL" id="JAANIC010006843">
    <property type="protein sequence ID" value="KAG5327982.1"/>
    <property type="molecule type" value="Genomic_DNA"/>
</dbReference>
<dbReference type="Gene3D" id="2.130.10.10">
    <property type="entry name" value="YVTN repeat-like/Quinoprotein amine dehydrogenase"/>
    <property type="match status" value="3"/>
</dbReference>
<comment type="caution">
    <text evidence="6">The sequence shown here is derived from an EMBL/GenBank/DDBJ whole genome shotgun (WGS) entry which is preliminary data.</text>
</comment>
<dbReference type="PANTHER" id="PTHR13720">
    <property type="entry name" value="WD-40 REPEAT PROTEIN"/>
    <property type="match status" value="1"/>
</dbReference>
<gene>
    <name evidence="6" type="primary">Wdr66</name>
    <name evidence="6" type="ORF">G6Z76_0008592</name>
</gene>
<dbReference type="AlphaFoldDB" id="A0A836F611"/>
<dbReference type="Gene3D" id="1.10.238.10">
    <property type="entry name" value="EF-hand"/>
    <property type="match status" value="1"/>
</dbReference>
<dbReference type="SUPFAM" id="SSF47473">
    <property type="entry name" value="EF-hand"/>
    <property type="match status" value="1"/>
</dbReference>
<evidence type="ECO:0000256" key="3">
    <source>
        <dbReference type="ARBA" id="ARBA00022737"/>
    </source>
</evidence>
<organism evidence="6 7">
    <name type="scientific">Acromyrmex charruanus</name>
    <dbReference type="NCBI Taxonomy" id="2715315"/>
    <lineage>
        <taxon>Eukaryota</taxon>
        <taxon>Metazoa</taxon>
        <taxon>Ecdysozoa</taxon>
        <taxon>Arthropoda</taxon>
        <taxon>Hexapoda</taxon>
        <taxon>Insecta</taxon>
        <taxon>Pterygota</taxon>
        <taxon>Neoptera</taxon>
        <taxon>Endopterygota</taxon>
        <taxon>Hymenoptera</taxon>
        <taxon>Apocrita</taxon>
        <taxon>Aculeata</taxon>
        <taxon>Formicoidea</taxon>
        <taxon>Formicidae</taxon>
        <taxon>Myrmicinae</taxon>
        <taxon>Acromyrmex</taxon>
    </lineage>
</organism>
<evidence type="ECO:0000313" key="7">
    <source>
        <dbReference type="Proteomes" id="UP000669903"/>
    </source>
</evidence>
<comment type="subcellular location">
    <subcellularLocation>
        <location evidence="1">Cell projection</location>
        <location evidence="1">Cilium</location>
    </subcellularLocation>
</comment>
<evidence type="ECO:0000313" key="6">
    <source>
        <dbReference type="EMBL" id="KAG5327982.1"/>
    </source>
</evidence>
<dbReference type="Pfam" id="PF00400">
    <property type="entry name" value="WD40"/>
    <property type="match status" value="2"/>
</dbReference>
<keyword evidence="2" id="KW-0853">WD repeat</keyword>
<dbReference type="InterPro" id="IPR011047">
    <property type="entry name" value="Quinoprotein_ADH-like_sf"/>
</dbReference>
<sequence>MARYSAIFPSIAGQSQAETTETEDTENIEITVKKKCLEQGFTEVDLCPFKLQWSFGLNPEVPVINLTTENRMLLAYACSHIAIIYNYSSKKMLPLLGHLQIILKNPIRNPVKMLSTSRDGKWLLTADSGKDSVVMIWDTEQGISVCTLFNPHNSEDITIAAISPDAKQVVTVGGGRYQNVHFWLWTYRRDKPDASTSLINITERVKGITFNDECPEQFALTTDYHVLFLTWNGHALSYDCPKVMTKVQYGVFNASCYVSKIQQVFTASTNGCILVWDNVSCEDKHADNINYKKKKHRKTLNLQKSSITVIIDNEGMLVTGNSNGRVTFYDYQLKLLYWCETCDLDSIRWLSFDLQSNLLAPIFILDIKRRLTSKVKIPIFTVNGKHISQNHKNSKAVNPINKTLNSILTYDTQWCSPFDVRNFLVCSPAGIVAIMKIPKQKCYFVFHHPVAIVTCIDSHPESNYMVVGDAQGTIHLYDHEKCVRLTSKNTPPLPNYRPILEKQKIEENIIYVTCPRSHEILKAVTALKFSPRCDMLVCGLENGAIWILHHITLDPIDEIPYKHSSSAINKITFTRCAEYMAYADNALTVVVFKRNNMTVASEYNVWNLIGKYHSHYLPIKDILFGPAASDSDVPRFFSLGEDRELVEYDLAHSGPYPVPGLKILRIDQIEQNAIPLCLAWYPVSSIEKFLMISNSEYKYKIFSDATKAICGTYLGPTFAKPVKYIQILTDKVIDNGYVVFATDREIGLQLMPFDGNPYKIVGTTGHPQKIIGISVSHNKKILFTAGYNDPCVLMWKIELKSVDIMARLGGEGLSPFYCLIKGGKKGWLANEMKALFYYAQILHQGENTTAARIISDTVVVDQISNLMRAIGYFLTDKEIENIMTEVCYKRYVETDKLVQEITFEEFVRLYVNHRPVFEICMRHIKEAFRMFVKENSDSIKNPTLTRKQLVDILLGGTVLKTLLKEDESIGEPLTLQEAYTYLRTLMFPKEEMVETQLSLPPKSISFNFRFLPERISYKDFTMDIVGVESLEETMADN</sequence>